<name>A0A9J5Z2Q7_SOLCO</name>
<dbReference type="OrthoDB" id="1316586at2759"/>
<comment type="caution">
    <text evidence="1">The sequence shown here is derived from an EMBL/GenBank/DDBJ whole genome shotgun (WGS) entry which is preliminary data.</text>
</comment>
<dbReference type="EMBL" id="JACXVP010000005">
    <property type="protein sequence ID" value="KAG5606240.1"/>
    <property type="molecule type" value="Genomic_DNA"/>
</dbReference>
<accession>A0A9J5Z2Q7</accession>
<sequence length="97" mass="11012">MTKGIIQTHKLPMHNFRFQTSSNKGVTAFVHVTGTTLEVKKKLVIPTTSLDQFQKQQGIVIGDERKQVNQTIADIEYMHAPSIHEHNKGLDDLEDQE</sequence>
<protein>
    <submittedName>
        <fullName evidence="1">Uncharacterized protein</fullName>
    </submittedName>
</protein>
<dbReference type="Proteomes" id="UP000824120">
    <property type="component" value="Chromosome 5"/>
</dbReference>
<proteinExistence type="predicted"/>
<organism evidence="1 2">
    <name type="scientific">Solanum commersonii</name>
    <name type="common">Commerson's wild potato</name>
    <name type="synonym">Commerson's nightshade</name>
    <dbReference type="NCBI Taxonomy" id="4109"/>
    <lineage>
        <taxon>Eukaryota</taxon>
        <taxon>Viridiplantae</taxon>
        <taxon>Streptophyta</taxon>
        <taxon>Embryophyta</taxon>
        <taxon>Tracheophyta</taxon>
        <taxon>Spermatophyta</taxon>
        <taxon>Magnoliopsida</taxon>
        <taxon>eudicotyledons</taxon>
        <taxon>Gunneridae</taxon>
        <taxon>Pentapetalae</taxon>
        <taxon>asterids</taxon>
        <taxon>lamiids</taxon>
        <taxon>Solanales</taxon>
        <taxon>Solanaceae</taxon>
        <taxon>Solanoideae</taxon>
        <taxon>Solaneae</taxon>
        <taxon>Solanum</taxon>
    </lineage>
</organism>
<evidence type="ECO:0000313" key="2">
    <source>
        <dbReference type="Proteomes" id="UP000824120"/>
    </source>
</evidence>
<dbReference type="AlphaFoldDB" id="A0A9J5Z2Q7"/>
<gene>
    <name evidence="1" type="ORF">H5410_027732</name>
</gene>
<evidence type="ECO:0000313" key="1">
    <source>
        <dbReference type="EMBL" id="KAG5606240.1"/>
    </source>
</evidence>
<reference evidence="1 2" key="1">
    <citation type="submission" date="2020-09" db="EMBL/GenBank/DDBJ databases">
        <title>De no assembly of potato wild relative species, Solanum commersonii.</title>
        <authorList>
            <person name="Cho K."/>
        </authorList>
    </citation>
    <scope>NUCLEOTIDE SEQUENCE [LARGE SCALE GENOMIC DNA]</scope>
    <source>
        <strain evidence="1">LZ3.2</strain>
        <tissue evidence="1">Leaf</tissue>
    </source>
</reference>
<keyword evidence="2" id="KW-1185">Reference proteome</keyword>